<evidence type="ECO:0000313" key="2">
    <source>
        <dbReference type="EMBL" id="MFH0254037.1"/>
    </source>
</evidence>
<evidence type="ECO:0000259" key="1">
    <source>
        <dbReference type="Pfam" id="PF10000"/>
    </source>
</evidence>
<reference evidence="2 3" key="1">
    <citation type="submission" date="2024-10" db="EMBL/GenBank/DDBJ databases">
        <authorList>
            <person name="Yang X.-N."/>
        </authorList>
    </citation>
    <scope>NUCLEOTIDE SEQUENCE [LARGE SCALE GENOMIC DNA]</scope>
    <source>
        <strain evidence="2 3">CAU 1059</strain>
    </source>
</reference>
<dbReference type="InterPro" id="IPR018717">
    <property type="entry name" value="DUF2241"/>
</dbReference>
<dbReference type="Pfam" id="PF10000">
    <property type="entry name" value="ACT_3"/>
    <property type="match status" value="1"/>
</dbReference>
<dbReference type="PANTHER" id="PTHR39199:SF1">
    <property type="entry name" value="BLR5128 PROTEIN"/>
    <property type="match status" value="1"/>
</dbReference>
<evidence type="ECO:0000313" key="3">
    <source>
        <dbReference type="Proteomes" id="UP001607157"/>
    </source>
</evidence>
<organism evidence="2 3">
    <name type="scientific">Roseovarius aquimarinus</name>
    <dbReference type="NCBI Taxonomy" id="1229156"/>
    <lineage>
        <taxon>Bacteria</taxon>
        <taxon>Pseudomonadati</taxon>
        <taxon>Pseudomonadota</taxon>
        <taxon>Alphaproteobacteria</taxon>
        <taxon>Rhodobacterales</taxon>
        <taxon>Roseobacteraceae</taxon>
        <taxon>Roseovarius</taxon>
    </lineage>
</organism>
<keyword evidence="3" id="KW-1185">Reference proteome</keyword>
<name>A0ABW7I842_9RHOB</name>
<dbReference type="InterPro" id="IPR045865">
    <property type="entry name" value="ACT-like_dom_sf"/>
</dbReference>
<protein>
    <submittedName>
        <fullName evidence="2">ACT domain-containing protein</fullName>
    </submittedName>
</protein>
<dbReference type="PANTHER" id="PTHR39199">
    <property type="entry name" value="BLR5128 PROTEIN"/>
    <property type="match status" value="1"/>
</dbReference>
<sequence length="138" mass="14788">MTGEHDLKRLLAGMSPVLDEASYVFVTLPGREVPEGLAPRMTMQEGEGTTIIVTREEAEAAGLDHVFECRMITLDVHSALDAVGFLARVTTRLADLGMGVNPVAGYYHDHLFVPTDRASDAMTALGEMAREAAGSARA</sequence>
<dbReference type="Proteomes" id="UP001607157">
    <property type="component" value="Unassembled WGS sequence"/>
</dbReference>
<feature type="domain" description="DUF2241" evidence="1">
    <location>
        <begin position="2"/>
        <end position="70"/>
    </location>
</feature>
<proteinExistence type="predicted"/>
<dbReference type="SUPFAM" id="SSF55021">
    <property type="entry name" value="ACT-like"/>
    <property type="match status" value="2"/>
</dbReference>
<dbReference type="RefSeq" id="WP_394624044.1">
    <property type="nucleotide sequence ID" value="NZ_JBIHMM010000002.1"/>
</dbReference>
<accession>A0ABW7I842</accession>
<gene>
    <name evidence="2" type="ORF">ACGRVM_09035</name>
</gene>
<dbReference type="EMBL" id="JBIHMM010000002">
    <property type="protein sequence ID" value="MFH0254037.1"/>
    <property type="molecule type" value="Genomic_DNA"/>
</dbReference>
<comment type="caution">
    <text evidence="2">The sequence shown here is derived from an EMBL/GenBank/DDBJ whole genome shotgun (WGS) entry which is preliminary data.</text>
</comment>
<dbReference type="Gene3D" id="3.30.2130.10">
    <property type="entry name" value="VC0802-like"/>
    <property type="match status" value="1"/>
</dbReference>